<name>T1IR96_STRMM</name>
<dbReference type="AlphaFoldDB" id="T1IR96"/>
<dbReference type="SUPFAM" id="SSF48371">
    <property type="entry name" value="ARM repeat"/>
    <property type="match status" value="1"/>
</dbReference>
<dbReference type="InterPro" id="IPR016024">
    <property type="entry name" value="ARM-type_fold"/>
</dbReference>
<reference evidence="1" key="2">
    <citation type="submission" date="2015-02" db="UniProtKB">
        <authorList>
            <consortium name="EnsemblMetazoa"/>
        </authorList>
    </citation>
    <scope>IDENTIFICATION</scope>
</reference>
<reference evidence="2" key="1">
    <citation type="submission" date="2011-05" db="EMBL/GenBank/DDBJ databases">
        <authorList>
            <person name="Richards S.R."/>
            <person name="Qu J."/>
            <person name="Jiang H."/>
            <person name="Jhangiani S.N."/>
            <person name="Agravi P."/>
            <person name="Goodspeed R."/>
            <person name="Gross S."/>
            <person name="Mandapat C."/>
            <person name="Jackson L."/>
            <person name="Mathew T."/>
            <person name="Pu L."/>
            <person name="Thornton R."/>
            <person name="Saada N."/>
            <person name="Wilczek-Boney K.B."/>
            <person name="Lee S."/>
            <person name="Kovar C."/>
            <person name="Wu Y."/>
            <person name="Scherer S.E."/>
            <person name="Worley K.C."/>
            <person name="Muzny D.M."/>
            <person name="Gibbs R."/>
        </authorList>
    </citation>
    <scope>NUCLEOTIDE SEQUENCE</scope>
    <source>
        <strain evidence="2">Brora</strain>
    </source>
</reference>
<keyword evidence="2" id="KW-1185">Reference proteome</keyword>
<protein>
    <submittedName>
        <fullName evidence="1">Uncharacterized protein</fullName>
    </submittedName>
</protein>
<dbReference type="EMBL" id="JH431340">
    <property type="status" value="NOT_ANNOTATED_CDS"/>
    <property type="molecule type" value="Genomic_DNA"/>
</dbReference>
<dbReference type="Gene3D" id="1.25.10.10">
    <property type="entry name" value="Leucine-rich Repeat Variant"/>
    <property type="match status" value="1"/>
</dbReference>
<dbReference type="InterPro" id="IPR011989">
    <property type="entry name" value="ARM-like"/>
</dbReference>
<evidence type="ECO:0000313" key="1">
    <source>
        <dbReference type="EnsemblMetazoa" id="SMAR003582-PA"/>
    </source>
</evidence>
<dbReference type="EnsemblMetazoa" id="SMAR003582-RA">
    <property type="protein sequence ID" value="SMAR003582-PA"/>
    <property type="gene ID" value="SMAR003582"/>
</dbReference>
<proteinExistence type="predicted"/>
<sequence>MAKHIFSDFAQDENWYCSDLWDSGMWSVMWQTLAWALREDYQCLQTNTSSTTTESGSSNAYPAITLTLHPLISPVGLAAVFDFLVPICNDETSQFVSLMMESGDQPLQVLIISISCRLLDVLNSEQSSSSSIVSVLICLNQLLKVVSRALPTVVEILLRDQTSRRCFEALLKHSDAEVRTCTCSIIANLLKDASNDVVEALNDDDNQCGFNSILTALVSVVEDEDENASKVKLEAIYAVGSAFCHSLQPLPRLESSIAPLYGSCTTPI</sequence>
<dbReference type="Proteomes" id="UP000014500">
    <property type="component" value="Unassembled WGS sequence"/>
</dbReference>
<accession>T1IR96</accession>
<dbReference type="HOGENOM" id="CLU_1039455_0_0_1"/>
<organism evidence="1 2">
    <name type="scientific">Strigamia maritima</name>
    <name type="common">European centipede</name>
    <name type="synonym">Geophilus maritimus</name>
    <dbReference type="NCBI Taxonomy" id="126957"/>
    <lineage>
        <taxon>Eukaryota</taxon>
        <taxon>Metazoa</taxon>
        <taxon>Ecdysozoa</taxon>
        <taxon>Arthropoda</taxon>
        <taxon>Myriapoda</taxon>
        <taxon>Chilopoda</taxon>
        <taxon>Pleurostigmophora</taxon>
        <taxon>Geophilomorpha</taxon>
        <taxon>Linotaeniidae</taxon>
        <taxon>Strigamia</taxon>
    </lineage>
</organism>
<evidence type="ECO:0000313" key="2">
    <source>
        <dbReference type="Proteomes" id="UP000014500"/>
    </source>
</evidence>